<gene>
    <name evidence="2" type="ORF">G443_001526</name>
</gene>
<dbReference type="RefSeq" id="WP_026419137.1">
    <property type="nucleotide sequence ID" value="NZ_AUBJ02000001.1"/>
</dbReference>
<sequence length="65" mass="6747">MIVHALIHTVVSFLIALLALVLVVGAVALHLAAFGNTPRPWYPAADTVVHALTGPLKALLCGLVP</sequence>
<reference evidence="2 3" key="1">
    <citation type="submission" date="2022-06" db="EMBL/GenBank/DDBJ databases">
        <title>Genomic Encyclopedia of Type Strains, Phase I: the one thousand microbial genomes (KMG-I) project.</title>
        <authorList>
            <person name="Kyrpides N."/>
        </authorList>
    </citation>
    <scope>NUCLEOTIDE SEQUENCE [LARGE SCALE GENOMIC DNA]</scope>
    <source>
        <strain evidence="2 3">DSM 43889</strain>
    </source>
</reference>
<dbReference type="EMBL" id="AUBJ02000001">
    <property type="protein sequence ID" value="MCP2331256.1"/>
    <property type="molecule type" value="Genomic_DNA"/>
</dbReference>
<dbReference type="Proteomes" id="UP000791080">
    <property type="component" value="Unassembled WGS sequence"/>
</dbReference>
<keyword evidence="1" id="KW-1133">Transmembrane helix</keyword>
<evidence type="ECO:0000313" key="2">
    <source>
        <dbReference type="EMBL" id="MCP2331256.1"/>
    </source>
</evidence>
<name>A0ABT1JHK0_ACTCY</name>
<protein>
    <submittedName>
        <fullName evidence="2">Uncharacterized protein</fullName>
    </submittedName>
</protein>
<evidence type="ECO:0000313" key="3">
    <source>
        <dbReference type="Proteomes" id="UP000791080"/>
    </source>
</evidence>
<proteinExistence type="predicted"/>
<keyword evidence="3" id="KW-1185">Reference proteome</keyword>
<keyword evidence="1" id="KW-0472">Membrane</keyword>
<accession>A0ABT1JHK0</accession>
<evidence type="ECO:0000256" key="1">
    <source>
        <dbReference type="SAM" id="Phobius"/>
    </source>
</evidence>
<comment type="caution">
    <text evidence="2">The sequence shown here is derived from an EMBL/GenBank/DDBJ whole genome shotgun (WGS) entry which is preliminary data.</text>
</comment>
<keyword evidence="1" id="KW-0812">Transmembrane</keyword>
<organism evidence="2 3">
    <name type="scientific">Actinoalloteichus caeruleus DSM 43889</name>
    <dbReference type="NCBI Taxonomy" id="1120930"/>
    <lineage>
        <taxon>Bacteria</taxon>
        <taxon>Bacillati</taxon>
        <taxon>Actinomycetota</taxon>
        <taxon>Actinomycetes</taxon>
        <taxon>Pseudonocardiales</taxon>
        <taxon>Pseudonocardiaceae</taxon>
        <taxon>Actinoalloteichus</taxon>
        <taxon>Actinoalloteichus cyanogriseus</taxon>
    </lineage>
</organism>
<feature type="transmembrane region" description="Helical" evidence="1">
    <location>
        <begin position="6"/>
        <end position="32"/>
    </location>
</feature>